<name>A0A1H8YW43_9LACT</name>
<reference evidence="1 2" key="1">
    <citation type="submission" date="2016-10" db="EMBL/GenBank/DDBJ databases">
        <authorList>
            <person name="de Groot N.N."/>
        </authorList>
    </citation>
    <scope>NUCLEOTIDE SEQUENCE [LARGE SCALE GENOMIC DNA]</scope>
    <source>
        <strain evidence="1 2">DSM 15695</strain>
    </source>
</reference>
<dbReference type="EMBL" id="FOEN01000001">
    <property type="protein sequence ID" value="SEP56445.1"/>
    <property type="molecule type" value="Genomic_DNA"/>
</dbReference>
<sequence>MIKWVGKDATKRMCWTASADNYKELYHILIDKGVINYDDLSPYQAKQLAKAGLKVEDFADDHALNDALAELPVLSEEEIRLVIYHTDDVAQHQEFIEAESF</sequence>
<keyword evidence="2" id="KW-1185">Reference proteome</keyword>
<protein>
    <submittedName>
        <fullName evidence="1">Uncharacterized protein</fullName>
    </submittedName>
</protein>
<proteinExistence type="predicted"/>
<organism evidence="1 2">
    <name type="scientific">Ignavigranum ruoffiae</name>
    <dbReference type="NCBI Taxonomy" id="89093"/>
    <lineage>
        <taxon>Bacteria</taxon>
        <taxon>Bacillati</taxon>
        <taxon>Bacillota</taxon>
        <taxon>Bacilli</taxon>
        <taxon>Lactobacillales</taxon>
        <taxon>Aerococcaceae</taxon>
        <taxon>Ignavigranum</taxon>
    </lineage>
</organism>
<dbReference type="Proteomes" id="UP000198833">
    <property type="component" value="Unassembled WGS sequence"/>
</dbReference>
<dbReference type="AlphaFoldDB" id="A0A1H8YW43"/>
<evidence type="ECO:0000313" key="2">
    <source>
        <dbReference type="Proteomes" id="UP000198833"/>
    </source>
</evidence>
<dbReference type="RefSeq" id="WP_092569574.1">
    <property type="nucleotide sequence ID" value="NZ_FOEN01000001.1"/>
</dbReference>
<gene>
    <name evidence="1" type="ORF">SAMN04488558_10147</name>
</gene>
<evidence type="ECO:0000313" key="1">
    <source>
        <dbReference type="EMBL" id="SEP56445.1"/>
    </source>
</evidence>
<accession>A0A1H8YW43</accession>